<organism evidence="2 3">
    <name type="scientific">Lecanosticta acicola</name>
    <dbReference type="NCBI Taxonomy" id="111012"/>
    <lineage>
        <taxon>Eukaryota</taxon>
        <taxon>Fungi</taxon>
        <taxon>Dikarya</taxon>
        <taxon>Ascomycota</taxon>
        <taxon>Pezizomycotina</taxon>
        <taxon>Dothideomycetes</taxon>
        <taxon>Dothideomycetidae</taxon>
        <taxon>Mycosphaerellales</taxon>
        <taxon>Mycosphaerellaceae</taxon>
        <taxon>Lecanosticta</taxon>
    </lineage>
</organism>
<dbReference type="PANTHER" id="PTHR23024:SF643">
    <property type="entry name" value="AB HYDROLASE SUPERFAMILY PROTEIN B1A11.02"/>
    <property type="match status" value="1"/>
</dbReference>
<comment type="caution">
    <text evidence="2">The sequence shown here is derived from an EMBL/GenBank/DDBJ whole genome shotgun (WGS) entry which is preliminary data.</text>
</comment>
<dbReference type="AlphaFoldDB" id="A0AAI8YY48"/>
<dbReference type="Proteomes" id="UP001296104">
    <property type="component" value="Unassembled WGS sequence"/>
</dbReference>
<dbReference type="GO" id="GO:0016787">
    <property type="term" value="F:hydrolase activity"/>
    <property type="evidence" value="ECO:0007669"/>
    <property type="project" value="InterPro"/>
</dbReference>
<evidence type="ECO:0000313" key="2">
    <source>
        <dbReference type="EMBL" id="CAK3998332.1"/>
    </source>
</evidence>
<dbReference type="InterPro" id="IPR013094">
    <property type="entry name" value="AB_hydrolase_3"/>
</dbReference>
<evidence type="ECO:0000313" key="3">
    <source>
        <dbReference type="Proteomes" id="UP001296104"/>
    </source>
</evidence>
<dbReference type="InterPro" id="IPR029058">
    <property type="entry name" value="AB_hydrolase_fold"/>
</dbReference>
<accession>A0AAI8YY48</accession>
<proteinExistence type="predicted"/>
<dbReference type="SUPFAM" id="SSF53474">
    <property type="entry name" value="alpha/beta-Hydrolases"/>
    <property type="match status" value="1"/>
</dbReference>
<feature type="domain" description="Alpha/beta hydrolase fold-3" evidence="1">
    <location>
        <begin position="85"/>
        <end position="312"/>
    </location>
</feature>
<protein>
    <submittedName>
        <fullName evidence="2">Related to sterigmatocystin biosynthesis lipase esterase STCI</fullName>
    </submittedName>
</protein>
<dbReference type="Pfam" id="PF07859">
    <property type="entry name" value="Abhydrolase_3"/>
    <property type="match status" value="1"/>
</dbReference>
<gene>
    <name evidence="2" type="ORF">LECACI_7A004120</name>
</gene>
<evidence type="ECO:0000259" key="1">
    <source>
        <dbReference type="Pfam" id="PF07859"/>
    </source>
</evidence>
<sequence>METFTTSITDSIHQIVEIWPPLRIDWSNRTAAVKRLREQTSIAEELDELDPAVEEKYIKVPMRDGYENPLRIFKSKGSSTPGPLVVLYHGGGCIMGSPTMMAETARWLVKHFQALVVTPAYRLAPEHPFPAAINDAWDNFVWITQNYNIHPALQHSADPVQGFIIGGVSAGGNMSTIIAHQARDQNLLPRITGIYSACGSARHRGDDLSNLPGLYRDRFLSRSQPECIYNPILSKEMSDLMTACYQADTSSELFCPLLWPSEQGHRNLPRMYQQVCGRDPNRDEQLILDDLLKKAGIETRLDVYKGLPHCFWIALRHLPESTRWERETVEGFTWLLQR</sequence>
<dbReference type="InterPro" id="IPR050466">
    <property type="entry name" value="Carboxylest/Gibb_receptor"/>
</dbReference>
<dbReference type="PANTHER" id="PTHR23024">
    <property type="entry name" value="ARYLACETAMIDE DEACETYLASE"/>
    <property type="match status" value="1"/>
</dbReference>
<dbReference type="Gene3D" id="3.40.50.1820">
    <property type="entry name" value="alpha/beta hydrolase"/>
    <property type="match status" value="1"/>
</dbReference>
<keyword evidence="3" id="KW-1185">Reference proteome</keyword>
<dbReference type="EMBL" id="CAVMBE010000021">
    <property type="protein sequence ID" value="CAK3998332.1"/>
    <property type="molecule type" value="Genomic_DNA"/>
</dbReference>
<reference evidence="2" key="1">
    <citation type="submission" date="2023-11" db="EMBL/GenBank/DDBJ databases">
        <authorList>
            <person name="Alioto T."/>
            <person name="Alioto T."/>
            <person name="Gomez Garrido J."/>
        </authorList>
    </citation>
    <scope>NUCLEOTIDE SEQUENCE</scope>
</reference>
<name>A0AAI8YY48_9PEZI</name>